<feature type="region of interest" description="Disordered" evidence="1">
    <location>
        <begin position="1"/>
        <end position="20"/>
    </location>
</feature>
<evidence type="ECO:0000313" key="3">
    <source>
        <dbReference type="Proteomes" id="UP000030671"/>
    </source>
</evidence>
<dbReference type="GeneID" id="20673448"/>
<accession>W4K9W7</accession>
<dbReference type="EMBL" id="KI925458">
    <property type="protein sequence ID" value="ETW82140.1"/>
    <property type="molecule type" value="Genomic_DNA"/>
</dbReference>
<dbReference type="InParanoid" id="W4K9W7"/>
<feature type="compositionally biased region" description="Low complexity" evidence="1">
    <location>
        <begin position="61"/>
        <end position="79"/>
    </location>
</feature>
<feature type="compositionally biased region" description="Polar residues" evidence="1">
    <location>
        <begin position="92"/>
        <end position="108"/>
    </location>
</feature>
<feature type="compositionally biased region" description="Pro residues" evidence="1">
    <location>
        <begin position="381"/>
        <end position="396"/>
    </location>
</feature>
<dbReference type="KEGG" id="hir:HETIRDRAFT_418095"/>
<reference evidence="2 3" key="1">
    <citation type="journal article" date="2012" name="New Phytol.">
        <title>Insight into trade-off between wood decay and parasitism from the genome of a fungal forest pathogen.</title>
        <authorList>
            <person name="Olson A."/>
            <person name="Aerts A."/>
            <person name="Asiegbu F."/>
            <person name="Belbahri L."/>
            <person name="Bouzid O."/>
            <person name="Broberg A."/>
            <person name="Canback B."/>
            <person name="Coutinho P.M."/>
            <person name="Cullen D."/>
            <person name="Dalman K."/>
            <person name="Deflorio G."/>
            <person name="van Diepen L.T."/>
            <person name="Dunand C."/>
            <person name="Duplessis S."/>
            <person name="Durling M."/>
            <person name="Gonthier P."/>
            <person name="Grimwood J."/>
            <person name="Fossdal C.G."/>
            <person name="Hansson D."/>
            <person name="Henrissat B."/>
            <person name="Hietala A."/>
            <person name="Himmelstrand K."/>
            <person name="Hoffmeister D."/>
            <person name="Hogberg N."/>
            <person name="James T.Y."/>
            <person name="Karlsson M."/>
            <person name="Kohler A."/>
            <person name="Kues U."/>
            <person name="Lee Y.H."/>
            <person name="Lin Y.C."/>
            <person name="Lind M."/>
            <person name="Lindquist E."/>
            <person name="Lombard V."/>
            <person name="Lucas S."/>
            <person name="Lunden K."/>
            <person name="Morin E."/>
            <person name="Murat C."/>
            <person name="Park J."/>
            <person name="Raffaello T."/>
            <person name="Rouze P."/>
            <person name="Salamov A."/>
            <person name="Schmutz J."/>
            <person name="Solheim H."/>
            <person name="Stahlberg J."/>
            <person name="Velez H."/>
            <person name="de Vries R.P."/>
            <person name="Wiebenga A."/>
            <person name="Woodward S."/>
            <person name="Yakovlev I."/>
            <person name="Garbelotto M."/>
            <person name="Martin F."/>
            <person name="Grigoriev I.V."/>
            <person name="Stenlid J."/>
        </authorList>
    </citation>
    <scope>NUCLEOTIDE SEQUENCE [LARGE SCALE GENOMIC DNA]</scope>
    <source>
        <strain evidence="2 3">TC 32-1</strain>
    </source>
</reference>
<dbReference type="AlphaFoldDB" id="W4K9W7"/>
<dbReference type="eggNOG" id="ENOG502SK73">
    <property type="taxonomic scope" value="Eukaryota"/>
</dbReference>
<dbReference type="RefSeq" id="XP_009546696.1">
    <property type="nucleotide sequence ID" value="XM_009548401.1"/>
</dbReference>
<feature type="region of interest" description="Disordered" evidence="1">
    <location>
        <begin position="372"/>
        <end position="402"/>
    </location>
</feature>
<proteinExistence type="predicted"/>
<sequence length="537" mass="58717">MALTATAQSAFHPTPSWDETIVPTLRKRLENESRALAKRLSAASITSDDPSVPNRYYKPHPSSSRTTSREPTPTSSYSPAILKPSGIPRPSLSASRPSDGRTTPNSARGYTPTHRARTLSQPKLIERSTSGRLPAGGDTSRSVSPVTPGRLPDGMRTRIPVARTRTGSTSSYSPSHTNGFPRSESRNAQFANGQHAPMTEVSEQGEPYGQPGTAKIAQMYAVDDIVSRPSTDSEERPYEHWYRGEVTRNGGVGEMRVGRRMEMLEIASYGHTIPSRAGTLTSKNGSTRRRAGSIGARDSFYMEDDARVVLPVVARKRGLDDQYTKANGSPQPKQNGNPTPEPAPGTFGYDYSKYRPGRTEEIPMAEFGQRPEPIDESMHEQPPPSPAPAPRPPQPPRDQEYEQHVRNMRMQPPPSPAPFSRYLAEPKDEMEPHAVSAEPVQMTHMSIERGHPQQEDEEDGSAGCCKCVIISCSTGSPLGPVTRSSSPRLSITLALVLPFSTTTTFSWPLPVGIYLLFDCRDGQGLMNAAALRISIPY</sequence>
<dbReference type="Proteomes" id="UP000030671">
    <property type="component" value="Unassembled WGS sequence"/>
</dbReference>
<gene>
    <name evidence="2" type="ORF">HETIRDRAFT_418095</name>
</gene>
<keyword evidence="3" id="KW-1185">Reference proteome</keyword>
<dbReference type="HOGENOM" id="CLU_562774_0_0_1"/>
<feature type="region of interest" description="Disordered" evidence="1">
    <location>
        <begin position="320"/>
        <end position="355"/>
    </location>
</feature>
<organism evidence="2 3">
    <name type="scientific">Heterobasidion irregulare (strain TC 32-1)</name>
    <dbReference type="NCBI Taxonomy" id="747525"/>
    <lineage>
        <taxon>Eukaryota</taxon>
        <taxon>Fungi</taxon>
        <taxon>Dikarya</taxon>
        <taxon>Basidiomycota</taxon>
        <taxon>Agaricomycotina</taxon>
        <taxon>Agaricomycetes</taxon>
        <taxon>Russulales</taxon>
        <taxon>Bondarzewiaceae</taxon>
        <taxon>Heterobasidion</taxon>
        <taxon>Heterobasidion annosum species complex</taxon>
    </lineage>
</organism>
<feature type="compositionally biased region" description="Polar residues" evidence="1">
    <location>
        <begin position="324"/>
        <end position="338"/>
    </location>
</feature>
<feature type="region of interest" description="Disordered" evidence="1">
    <location>
        <begin position="39"/>
        <end position="155"/>
    </location>
</feature>
<evidence type="ECO:0000313" key="2">
    <source>
        <dbReference type="EMBL" id="ETW82140.1"/>
    </source>
</evidence>
<name>W4K9W7_HETIT</name>
<protein>
    <submittedName>
        <fullName evidence="2">Uncharacterized protein</fullName>
    </submittedName>
</protein>
<evidence type="ECO:0000256" key="1">
    <source>
        <dbReference type="SAM" id="MobiDB-lite"/>
    </source>
</evidence>
<dbReference type="OrthoDB" id="3363891at2759"/>
<dbReference type="STRING" id="747525.W4K9W7"/>
<feature type="compositionally biased region" description="Polar residues" evidence="1">
    <location>
        <begin position="1"/>
        <end position="11"/>
    </location>
</feature>